<dbReference type="Gene3D" id="3.20.20.140">
    <property type="entry name" value="Metal-dependent hydrolases"/>
    <property type="match status" value="1"/>
</dbReference>
<evidence type="ECO:0000256" key="2">
    <source>
        <dbReference type="PIRSR" id="PIRSR005902-1"/>
    </source>
</evidence>
<feature type="binding site" evidence="2">
    <location>
        <position position="125"/>
    </location>
    <ligand>
        <name>a divalent metal cation</name>
        <dbReference type="ChEBI" id="CHEBI:60240"/>
        <label>1</label>
    </ligand>
</feature>
<evidence type="ECO:0000313" key="3">
    <source>
        <dbReference type="EMBL" id="PIP24060.1"/>
    </source>
</evidence>
<accession>A0A2G9YXU4</accession>
<feature type="binding site" evidence="2">
    <location>
        <position position="24"/>
    </location>
    <ligand>
        <name>a divalent metal cation</name>
        <dbReference type="ChEBI" id="CHEBI:60240"/>
        <label>1</label>
    </ligand>
</feature>
<dbReference type="EMBL" id="PCRQ01000082">
    <property type="protein sequence ID" value="PIP24060.1"/>
    <property type="molecule type" value="Genomic_DNA"/>
</dbReference>
<dbReference type="PIRSF" id="PIRSF005902">
    <property type="entry name" value="DNase_TatD"/>
    <property type="match status" value="1"/>
</dbReference>
<dbReference type="Proteomes" id="UP000229952">
    <property type="component" value="Unassembled WGS sequence"/>
</dbReference>
<protein>
    <recommendedName>
        <fullName evidence="5">Hydrolase TatD</fullName>
    </recommendedName>
</protein>
<evidence type="ECO:0000313" key="4">
    <source>
        <dbReference type="Proteomes" id="UP000229952"/>
    </source>
</evidence>
<keyword evidence="1" id="KW-0378">Hydrolase</keyword>
<dbReference type="GO" id="GO:0046872">
    <property type="term" value="F:metal ion binding"/>
    <property type="evidence" value="ECO:0007669"/>
    <property type="project" value="UniProtKB-KW"/>
</dbReference>
<keyword evidence="2" id="KW-0479">Metal-binding</keyword>
<dbReference type="Pfam" id="PF01026">
    <property type="entry name" value="TatD_DNase"/>
    <property type="match status" value="1"/>
</dbReference>
<comment type="caution">
    <text evidence="3">The sequence shown here is derived from an EMBL/GenBank/DDBJ whole genome shotgun (WGS) entry which is preliminary data.</text>
</comment>
<dbReference type="AlphaFoldDB" id="A0A2G9YXU4"/>
<dbReference type="PANTHER" id="PTHR46124">
    <property type="entry name" value="D-AMINOACYL-TRNA DEACYLASE"/>
    <property type="match status" value="1"/>
</dbReference>
<proteinExistence type="predicted"/>
<feature type="binding site" evidence="2">
    <location>
        <position position="196"/>
    </location>
    <ligand>
        <name>a divalent metal cation</name>
        <dbReference type="ChEBI" id="CHEBI:60240"/>
        <label>2</label>
    </ligand>
</feature>
<feature type="binding site" evidence="2">
    <location>
        <position position="168"/>
    </location>
    <ligand>
        <name>a divalent metal cation</name>
        <dbReference type="ChEBI" id="CHEBI:60240"/>
        <label>2</label>
    </ligand>
</feature>
<feature type="binding site" evidence="2">
    <location>
        <position position="22"/>
    </location>
    <ligand>
        <name>a divalent metal cation</name>
        <dbReference type="ChEBI" id="CHEBI:60240"/>
        <label>1</label>
    </ligand>
</feature>
<dbReference type="GO" id="GO:0016788">
    <property type="term" value="F:hydrolase activity, acting on ester bonds"/>
    <property type="evidence" value="ECO:0007669"/>
    <property type="project" value="InterPro"/>
</dbReference>
<dbReference type="CDD" id="cd01310">
    <property type="entry name" value="TatD_DNAse"/>
    <property type="match status" value="1"/>
</dbReference>
<dbReference type="InterPro" id="IPR032466">
    <property type="entry name" value="Metal_Hydrolase"/>
</dbReference>
<gene>
    <name evidence="3" type="ORF">COX35_02875</name>
</gene>
<feature type="binding site" evidence="2">
    <location>
        <position position="243"/>
    </location>
    <ligand>
        <name>a divalent metal cation</name>
        <dbReference type="ChEBI" id="CHEBI:60240"/>
        <label>1</label>
    </ligand>
</feature>
<dbReference type="PROSITE" id="PS01137">
    <property type="entry name" value="TATD_1"/>
    <property type="match status" value="1"/>
</dbReference>
<evidence type="ECO:0008006" key="5">
    <source>
        <dbReference type="Google" id="ProtNLM"/>
    </source>
</evidence>
<dbReference type="GO" id="GO:0005829">
    <property type="term" value="C:cytosol"/>
    <property type="evidence" value="ECO:0007669"/>
    <property type="project" value="TreeGrafter"/>
</dbReference>
<evidence type="ECO:0000256" key="1">
    <source>
        <dbReference type="ARBA" id="ARBA00022801"/>
    </source>
</evidence>
<feature type="non-terminal residue" evidence="3">
    <location>
        <position position="264"/>
    </location>
</feature>
<sequence>MLVKEDKSSFPSFAAARLIDTHAHLNFNAYRDDVNMVIKRSLDNQVWMINVGSQYGTSKRAVEIAKKYPEGVYAAVGLHPIHLSNGIFKTKIDKEEIEFETREEEFNYQKYKELAQSKKVVAIGEIGLDYYYRPKTKKKLEEFRNRQREIFLKQLGLAVDLNLPVIFHCRMAHDDLIETLNKQRTTNNEQLKGVVHCFTGNWEQAGQYLDMGFYLGFNGIIFKLNLDEIIKKTPLEKILIETDCPYLTPPPMTGRNEPIYVKYV</sequence>
<dbReference type="InterPro" id="IPR001130">
    <property type="entry name" value="TatD-like"/>
</dbReference>
<organism evidence="3 4">
    <name type="scientific">Candidatus Nealsonbacteria bacterium CG23_combo_of_CG06-09_8_20_14_all_37_18</name>
    <dbReference type="NCBI Taxonomy" id="1974720"/>
    <lineage>
        <taxon>Bacteria</taxon>
        <taxon>Candidatus Nealsoniibacteriota</taxon>
    </lineage>
</organism>
<reference evidence="3 4" key="1">
    <citation type="submission" date="2017-09" db="EMBL/GenBank/DDBJ databases">
        <title>Depth-based differentiation of microbial function through sediment-hosted aquifers and enrichment of novel symbionts in the deep terrestrial subsurface.</title>
        <authorList>
            <person name="Probst A.J."/>
            <person name="Ladd B."/>
            <person name="Jarett J.K."/>
            <person name="Geller-Mcgrath D.E."/>
            <person name="Sieber C.M."/>
            <person name="Emerson J.B."/>
            <person name="Anantharaman K."/>
            <person name="Thomas B.C."/>
            <person name="Malmstrom R."/>
            <person name="Stieglmeier M."/>
            <person name="Klingl A."/>
            <person name="Woyke T."/>
            <person name="Ryan C.M."/>
            <person name="Banfield J.F."/>
        </authorList>
    </citation>
    <scope>NUCLEOTIDE SEQUENCE [LARGE SCALE GENOMIC DNA]</scope>
    <source>
        <strain evidence="3">CG23_combo_of_CG06-09_8_20_14_all_37_18</strain>
    </source>
</reference>
<name>A0A2G9YXU4_9BACT</name>
<dbReference type="SUPFAM" id="SSF51556">
    <property type="entry name" value="Metallo-dependent hydrolases"/>
    <property type="match status" value="1"/>
</dbReference>
<dbReference type="PANTHER" id="PTHR46124:SF2">
    <property type="entry name" value="D-AMINOACYL-TRNA DEACYLASE"/>
    <property type="match status" value="1"/>
</dbReference>
<dbReference type="InterPro" id="IPR018228">
    <property type="entry name" value="DNase_TatD-rel_CS"/>
</dbReference>